<dbReference type="RefSeq" id="WP_015694313.1">
    <property type="nucleotide sequence ID" value="NC_016940.1"/>
</dbReference>
<sequence length="686" mass="78906">MSFLYPSFLWALFALIIPVIIHLFYFRRYKTIYFTNLRFLKEVKEQTNSWQRLRNLLVLAARMLALAALVFAFAQPYWQKAGSKTELGNHDVSIFFDNSYSMSAEAEDLRLLEKARLRAEEIVAAYGPNDRIQILSMDLEGRDQRLLSKEDALQRIREIQLSYQVQDMERVFNRQKQALEKGENKKKQAFIISDFQKNSSDLAKIEADTQLQLSLVPLQAAALKNVAIDSAWFEAPVQGLNQNNRLFVKIRNYGQTDQNKLRLSLQLNGENRPIGSLDVPANSAIYDTISLNLNKTGWYLAELQLTDFPIEFDNSYRFSFYVKEKLQLLELYEGQALGAISAAFSDDNYFEMRSQSVSQLDYSKLPQNDLIILSQLSKLSSGLQAELKTYVEEGGKLLILPSRSAKLEDYNNFLQQLGANRLQPLEQKERKVVSINYQDFIFSDVYENESDRMKLPISQANFPLSKSARAAEQQLLRYRDGSSFLGKYKVKNGFLYLCSAPADSESSDLSKNGEVFVPMLYRMALESGKRQQIAYIVGQDQNLESEAQAQQQETAFKLGSRQLEFIPEQRRLGNRLLLGLNNQLQEAGFYQLYLNKEEVLDQFAFNYNRRESALEFYSLEELESSADGRYNIIDGNYGQDFGSLVLEETEGASLWKYFLILALLFLLLETLLLRLWQPQTPKTNVS</sequence>
<keyword evidence="4" id="KW-1185">Reference proteome</keyword>
<dbReference type="EMBL" id="CP002831">
    <property type="protein sequence ID" value="AFC26731.1"/>
    <property type="molecule type" value="Genomic_DNA"/>
</dbReference>
<accession>H6L8K6</accession>
<dbReference type="OrthoDB" id="9810200at2"/>
<reference evidence="3 4" key="1">
    <citation type="journal article" date="2012" name="Stand. Genomic Sci.">
        <title>Complete genome sequencing and analysis of Saprospira grandis str. Lewin, a predatory marine bacterium.</title>
        <authorList>
            <person name="Saw J.H."/>
            <person name="Yuryev A."/>
            <person name="Kanbe M."/>
            <person name="Hou S."/>
            <person name="Young A.G."/>
            <person name="Aizawa S."/>
            <person name="Alam M."/>
        </authorList>
    </citation>
    <scope>NUCLEOTIDE SEQUENCE [LARGE SCALE GENOMIC DNA]</scope>
    <source>
        <strain evidence="3 4">Lewin</strain>
    </source>
</reference>
<dbReference type="eggNOG" id="COG2304">
    <property type="taxonomic scope" value="Bacteria"/>
</dbReference>
<dbReference type="HOGENOM" id="CLU_017817_1_0_10"/>
<feature type="transmembrane region" description="Helical" evidence="1">
    <location>
        <begin position="6"/>
        <end position="26"/>
    </location>
</feature>
<dbReference type="SUPFAM" id="SSF52317">
    <property type="entry name" value="Class I glutamine amidotransferase-like"/>
    <property type="match status" value="1"/>
</dbReference>
<feature type="domain" description="Aerotolerance regulator N-terminal" evidence="2">
    <location>
        <begin position="1"/>
        <end position="76"/>
    </location>
</feature>
<evidence type="ECO:0000259" key="2">
    <source>
        <dbReference type="Pfam" id="PF07584"/>
    </source>
</evidence>
<dbReference type="InterPro" id="IPR029062">
    <property type="entry name" value="Class_I_gatase-like"/>
</dbReference>
<dbReference type="AlphaFoldDB" id="H6L8K6"/>
<dbReference type="Proteomes" id="UP000007519">
    <property type="component" value="Chromosome"/>
</dbReference>
<dbReference type="KEGG" id="sgn:SGRA_4016"/>
<evidence type="ECO:0000256" key="1">
    <source>
        <dbReference type="SAM" id="Phobius"/>
    </source>
</evidence>
<name>H6L8K6_SAPGL</name>
<feature type="transmembrane region" description="Helical" evidence="1">
    <location>
        <begin position="654"/>
        <end position="676"/>
    </location>
</feature>
<evidence type="ECO:0000313" key="3">
    <source>
        <dbReference type="EMBL" id="AFC26731.1"/>
    </source>
</evidence>
<dbReference type="NCBIfam" id="TIGR02226">
    <property type="entry name" value="two_anch"/>
    <property type="match status" value="1"/>
</dbReference>
<dbReference type="InterPro" id="IPR011933">
    <property type="entry name" value="Double_TM_dom"/>
</dbReference>
<dbReference type="PANTHER" id="PTHR37464">
    <property type="entry name" value="BLL2463 PROTEIN"/>
    <property type="match status" value="1"/>
</dbReference>
<organism evidence="3 4">
    <name type="scientific">Saprospira grandis (strain Lewin)</name>
    <dbReference type="NCBI Taxonomy" id="984262"/>
    <lineage>
        <taxon>Bacteria</taxon>
        <taxon>Pseudomonadati</taxon>
        <taxon>Bacteroidota</taxon>
        <taxon>Saprospiria</taxon>
        <taxon>Saprospirales</taxon>
        <taxon>Saprospiraceae</taxon>
        <taxon>Saprospira</taxon>
    </lineage>
</organism>
<dbReference type="PANTHER" id="PTHR37464:SF1">
    <property type="entry name" value="BLL2463 PROTEIN"/>
    <property type="match status" value="1"/>
</dbReference>
<protein>
    <recommendedName>
        <fullName evidence="2">Aerotolerance regulator N-terminal domain-containing protein</fullName>
    </recommendedName>
</protein>
<evidence type="ECO:0000313" key="4">
    <source>
        <dbReference type="Proteomes" id="UP000007519"/>
    </source>
</evidence>
<dbReference type="InterPro" id="IPR036465">
    <property type="entry name" value="vWFA_dom_sf"/>
</dbReference>
<dbReference type="STRING" id="984262.SGRA_4016"/>
<gene>
    <name evidence="3" type="ordered locus">SGRA_4016</name>
</gene>
<dbReference type="Gene3D" id="3.40.50.410">
    <property type="entry name" value="von Willebrand factor, type A domain"/>
    <property type="match status" value="1"/>
</dbReference>
<dbReference type="InterPro" id="IPR024163">
    <property type="entry name" value="Aerotolerance_reg_N"/>
</dbReference>
<keyword evidence="1" id="KW-0472">Membrane</keyword>
<keyword evidence="1" id="KW-0812">Transmembrane</keyword>
<keyword evidence="1" id="KW-1133">Transmembrane helix</keyword>
<feature type="transmembrane region" description="Helical" evidence="1">
    <location>
        <begin position="56"/>
        <end position="78"/>
    </location>
</feature>
<dbReference type="Pfam" id="PF07584">
    <property type="entry name" value="BatA"/>
    <property type="match status" value="1"/>
</dbReference>
<proteinExistence type="predicted"/>